<evidence type="ECO:0000256" key="1">
    <source>
        <dbReference type="ARBA" id="ARBA00004429"/>
    </source>
</evidence>
<evidence type="ECO:0000256" key="13">
    <source>
        <dbReference type="ARBA" id="ARBA00041199"/>
    </source>
</evidence>
<keyword evidence="4" id="KW-0997">Cell inner membrane</keyword>
<evidence type="ECO:0000256" key="5">
    <source>
        <dbReference type="ARBA" id="ARBA00022692"/>
    </source>
</evidence>
<dbReference type="Pfam" id="PF02687">
    <property type="entry name" value="FtsX"/>
    <property type="match status" value="1"/>
</dbReference>
<feature type="transmembrane region" description="Helical" evidence="15">
    <location>
        <begin position="554"/>
        <end position="581"/>
    </location>
</feature>
<dbReference type="SMART" id="SM00382">
    <property type="entry name" value="AAA"/>
    <property type="match status" value="1"/>
</dbReference>
<comment type="caution">
    <text evidence="17">The sequence shown here is derived from an EMBL/GenBank/DDBJ whole genome shotgun (WGS) entry which is preliminary data.</text>
</comment>
<evidence type="ECO:0000256" key="9">
    <source>
        <dbReference type="ARBA" id="ARBA00022989"/>
    </source>
</evidence>
<evidence type="ECO:0000256" key="6">
    <source>
        <dbReference type="ARBA" id="ARBA00022741"/>
    </source>
</evidence>
<keyword evidence="7" id="KW-0067">ATP-binding</keyword>
<comment type="subcellular location">
    <subcellularLocation>
        <location evidence="1">Cell inner membrane</location>
        <topology evidence="1">Multi-pass membrane protein</topology>
    </subcellularLocation>
</comment>
<dbReference type="PROSITE" id="PS00211">
    <property type="entry name" value="ABC_TRANSPORTER_1"/>
    <property type="match status" value="1"/>
</dbReference>
<evidence type="ECO:0000256" key="12">
    <source>
        <dbReference type="ARBA" id="ARBA00038388"/>
    </source>
</evidence>
<keyword evidence="3" id="KW-1003">Cell membrane</keyword>
<evidence type="ECO:0000259" key="16">
    <source>
        <dbReference type="PROSITE" id="PS50893"/>
    </source>
</evidence>
<keyword evidence="11" id="KW-0046">Antibiotic resistance</keyword>
<reference evidence="17 18" key="1">
    <citation type="submission" date="2024-02" db="EMBL/GenBank/DDBJ databases">
        <title>Expansion and revision of Xanthobacter and proposal of Roseixanthobacter gen. nov.</title>
        <authorList>
            <person name="Soltysiak M.P.M."/>
            <person name="Jalihal A."/>
            <person name="Ory A."/>
            <person name="Chrisophersen C."/>
            <person name="Lee A.D."/>
            <person name="Boulton J."/>
            <person name="Springer M."/>
        </authorList>
    </citation>
    <scope>NUCLEOTIDE SEQUENCE [LARGE SCALE GENOMIC DNA]</scope>
    <source>
        <strain evidence="17 18">23A</strain>
    </source>
</reference>
<feature type="region of interest" description="Disordered" evidence="14">
    <location>
        <begin position="230"/>
        <end position="276"/>
    </location>
</feature>
<keyword evidence="9 15" id="KW-1133">Transmembrane helix</keyword>
<evidence type="ECO:0000256" key="2">
    <source>
        <dbReference type="ARBA" id="ARBA00022448"/>
    </source>
</evidence>
<dbReference type="EMBL" id="JBAFVH010000009">
    <property type="protein sequence ID" value="MFG1373902.1"/>
    <property type="molecule type" value="Genomic_DNA"/>
</dbReference>
<dbReference type="InterPro" id="IPR025857">
    <property type="entry name" value="MacB_PCD"/>
</dbReference>
<comment type="similarity">
    <text evidence="12">Belongs to the ABC transporter superfamily. Macrolide exporter (TC 3.A.1.122) family.</text>
</comment>
<dbReference type="PROSITE" id="PS50893">
    <property type="entry name" value="ABC_TRANSPORTER_2"/>
    <property type="match status" value="1"/>
</dbReference>
<feature type="transmembrane region" description="Helical" evidence="15">
    <location>
        <begin position="640"/>
        <end position="664"/>
    </location>
</feature>
<dbReference type="Gene3D" id="3.40.50.300">
    <property type="entry name" value="P-loop containing nucleotide triphosphate hydrolases"/>
    <property type="match status" value="1"/>
</dbReference>
<dbReference type="InterPro" id="IPR003838">
    <property type="entry name" value="ABC3_permease_C"/>
</dbReference>
<keyword evidence="18" id="KW-1185">Reference proteome</keyword>
<feature type="domain" description="ABC transporter" evidence="16">
    <location>
        <begin position="10"/>
        <end position="248"/>
    </location>
</feature>
<evidence type="ECO:0000256" key="15">
    <source>
        <dbReference type="SAM" id="Phobius"/>
    </source>
</evidence>
<evidence type="ECO:0000256" key="3">
    <source>
        <dbReference type="ARBA" id="ARBA00022475"/>
    </source>
</evidence>
<evidence type="ECO:0000256" key="14">
    <source>
        <dbReference type="SAM" id="MobiDB-lite"/>
    </source>
</evidence>
<evidence type="ECO:0000256" key="8">
    <source>
        <dbReference type="ARBA" id="ARBA00022967"/>
    </source>
</evidence>
<keyword evidence="10 15" id="KW-0472">Membrane</keyword>
<dbReference type="InterPro" id="IPR017871">
    <property type="entry name" value="ABC_transporter-like_CS"/>
</dbReference>
<evidence type="ECO:0000313" key="17">
    <source>
        <dbReference type="EMBL" id="MFG1373902.1"/>
    </source>
</evidence>
<protein>
    <recommendedName>
        <fullName evidence="13">Pyoverdine export ATP-binding/permease protein PvdT</fullName>
    </recommendedName>
</protein>
<dbReference type="Proteomes" id="UP001604002">
    <property type="component" value="Unassembled WGS sequence"/>
</dbReference>
<keyword evidence="2" id="KW-0813">Transport</keyword>
<keyword evidence="8" id="KW-1278">Translocase</keyword>
<accession>A0ABW6ZYR2</accession>
<evidence type="ECO:0000256" key="7">
    <source>
        <dbReference type="ARBA" id="ARBA00022840"/>
    </source>
</evidence>
<evidence type="ECO:0000256" key="4">
    <source>
        <dbReference type="ARBA" id="ARBA00022519"/>
    </source>
</evidence>
<proteinExistence type="inferred from homology"/>
<sequence length="681" mass="71887">MTRASAQPLIELTGLIRAYPAGEGTITVLKDISLAIAEGEMVAIVGASGSGKSTLMNILGCLDRPTRGHYRIAGQETSDLDPDALAALRREHFGFIFQRYHLLSELSALGNVEIPAIYAGIEAEARRTRAQGLLARLGMADRTTHRPGQLSGGQQQRVSIARALMNGAQVILADEPTGALDSRSGAEVLRILDELHAEGRTIIIVTHDMSVAERADRIIEIRDGEIVADRPSKGGARVDTSLSDRFAPPQPERAASKGAHGTGEDPARGQVSAPSTRAARATAYAGRLKEAFRMALLAMAAHRLRTFLTMLGIIIGIASVVCVVALGEGSRRRVLADISGLGTNTLEIFAGRSFGDTRSGRITTLVVADADALARQPYVAAVTPTVSTQSTVRFGAIEANALVNGVGQGYFAARGTKLAQGRFFDRDSVRALALDAVIDENTRKALFKDMDPLGQVILVGSVFCRVVGVTAPQQGGFGASQNLSIYLPYTTVQARFLGSSSLRSITVRVADDTDVALAEQQVTRFLTQRHGMKDFFILNTDDIRKTITATTQTMTALIAAIAVISLLVGGIGVMNIMLVSVSERVGEIGVRMAVGARQADILQQFLIEAVLVCLVGGIAGLALALGFGALFALTGSNFQLVYSAASIVAAVVCASLIGVAFGYLPARNAARLDPVAALARD</sequence>
<feature type="transmembrane region" description="Helical" evidence="15">
    <location>
        <begin position="307"/>
        <end position="326"/>
    </location>
</feature>
<dbReference type="Pfam" id="PF12704">
    <property type="entry name" value="MacB_PCD"/>
    <property type="match status" value="1"/>
</dbReference>
<evidence type="ECO:0000256" key="11">
    <source>
        <dbReference type="ARBA" id="ARBA00023251"/>
    </source>
</evidence>
<evidence type="ECO:0000256" key="10">
    <source>
        <dbReference type="ARBA" id="ARBA00023136"/>
    </source>
</evidence>
<dbReference type="CDD" id="cd03255">
    <property type="entry name" value="ABC_MJ0796_LolCDE_FtsE"/>
    <property type="match status" value="1"/>
</dbReference>
<dbReference type="InterPro" id="IPR003439">
    <property type="entry name" value="ABC_transporter-like_ATP-bd"/>
</dbReference>
<evidence type="ECO:0000313" key="18">
    <source>
        <dbReference type="Proteomes" id="UP001604002"/>
    </source>
</evidence>
<dbReference type="SUPFAM" id="SSF52540">
    <property type="entry name" value="P-loop containing nucleoside triphosphate hydrolases"/>
    <property type="match status" value="1"/>
</dbReference>
<dbReference type="InterPro" id="IPR003593">
    <property type="entry name" value="AAA+_ATPase"/>
</dbReference>
<dbReference type="InterPro" id="IPR050250">
    <property type="entry name" value="Macrolide_Exporter_MacB"/>
</dbReference>
<dbReference type="RefSeq" id="WP_393993589.1">
    <property type="nucleotide sequence ID" value="NZ_JBAFVH010000009.1"/>
</dbReference>
<keyword evidence="5 15" id="KW-0812">Transmembrane</keyword>
<keyword evidence="6" id="KW-0547">Nucleotide-binding</keyword>
<dbReference type="Pfam" id="PF00005">
    <property type="entry name" value="ABC_tran"/>
    <property type="match status" value="1"/>
</dbReference>
<gene>
    <name evidence="17" type="ORF">V5F32_17130</name>
</gene>
<dbReference type="PANTHER" id="PTHR30572:SF14">
    <property type="entry name" value="MACROLIDE EXPORT ATP-BINDING_PERMEASE PROTEIN MACB"/>
    <property type="match status" value="1"/>
</dbReference>
<feature type="transmembrane region" description="Helical" evidence="15">
    <location>
        <begin position="601"/>
        <end position="633"/>
    </location>
</feature>
<dbReference type="InterPro" id="IPR017911">
    <property type="entry name" value="MacB-like_ATP-bd"/>
</dbReference>
<dbReference type="PANTHER" id="PTHR30572">
    <property type="entry name" value="MEMBRANE COMPONENT OF TRANSPORTER-RELATED"/>
    <property type="match status" value="1"/>
</dbReference>
<name>A0ABW6ZYR2_9HYPH</name>
<dbReference type="InterPro" id="IPR027417">
    <property type="entry name" value="P-loop_NTPase"/>
</dbReference>
<organism evidence="17 18">
    <name type="scientific">Xanthobacter oligotrophicus</name>
    <dbReference type="NCBI Taxonomy" id="2607286"/>
    <lineage>
        <taxon>Bacteria</taxon>
        <taxon>Pseudomonadati</taxon>
        <taxon>Pseudomonadota</taxon>
        <taxon>Alphaproteobacteria</taxon>
        <taxon>Hyphomicrobiales</taxon>
        <taxon>Xanthobacteraceae</taxon>
        <taxon>Xanthobacter</taxon>
    </lineage>
</organism>